<dbReference type="EMBL" id="CAWUPB010000054">
    <property type="protein sequence ID" value="CAK7322944.1"/>
    <property type="molecule type" value="Genomic_DNA"/>
</dbReference>
<reference evidence="1 2" key="1">
    <citation type="submission" date="2024-01" db="EMBL/GenBank/DDBJ databases">
        <authorList>
            <person name="Waweru B."/>
        </authorList>
    </citation>
    <scope>NUCLEOTIDE SEQUENCE [LARGE SCALE GENOMIC DNA]</scope>
</reference>
<evidence type="ECO:0000313" key="2">
    <source>
        <dbReference type="Proteomes" id="UP001314170"/>
    </source>
</evidence>
<feature type="non-terminal residue" evidence="1">
    <location>
        <position position="1"/>
    </location>
</feature>
<protein>
    <submittedName>
        <fullName evidence="1">Uncharacterized protein</fullName>
    </submittedName>
</protein>
<name>A0AAV1QS26_9ROSI</name>
<dbReference type="AlphaFoldDB" id="A0AAV1QS26"/>
<comment type="caution">
    <text evidence="1">The sequence shown here is derived from an EMBL/GenBank/DDBJ whole genome shotgun (WGS) entry which is preliminary data.</text>
</comment>
<keyword evidence="2" id="KW-1185">Reference proteome</keyword>
<evidence type="ECO:0000313" key="1">
    <source>
        <dbReference type="EMBL" id="CAK7322944.1"/>
    </source>
</evidence>
<gene>
    <name evidence="1" type="ORF">DCAF_LOCUS558</name>
</gene>
<proteinExistence type="predicted"/>
<sequence>LVGLIDMDAIGIHKGKLGEGTIDIDLKSLLITISDLIDGVNGFILSFNMYLVDLEYTFSFKGEQRHPRLFPNRLGSHKSYFLMKMAHYGRGRERGYTHLGLHHVDGRED</sequence>
<feature type="non-terminal residue" evidence="1">
    <location>
        <position position="109"/>
    </location>
</feature>
<dbReference type="Proteomes" id="UP001314170">
    <property type="component" value="Unassembled WGS sequence"/>
</dbReference>
<accession>A0AAV1QS26</accession>
<organism evidence="1 2">
    <name type="scientific">Dovyalis caffra</name>
    <dbReference type="NCBI Taxonomy" id="77055"/>
    <lineage>
        <taxon>Eukaryota</taxon>
        <taxon>Viridiplantae</taxon>
        <taxon>Streptophyta</taxon>
        <taxon>Embryophyta</taxon>
        <taxon>Tracheophyta</taxon>
        <taxon>Spermatophyta</taxon>
        <taxon>Magnoliopsida</taxon>
        <taxon>eudicotyledons</taxon>
        <taxon>Gunneridae</taxon>
        <taxon>Pentapetalae</taxon>
        <taxon>rosids</taxon>
        <taxon>fabids</taxon>
        <taxon>Malpighiales</taxon>
        <taxon>Salicaceae</taxon>
        <taxon>Flacourtieae</taxon>
        <taxon>Dovyalis</taxon>
    </lineage>
</organism>